<comment type="function">
    <text evidence="4">Involved in the assembly process of the P-ring formation. It may associate with FlgF on the rod constituting a structure essential for the P-ring assembly or may act as a modulator protein for the P-ring assembly.</text>
</comment>
<reference evidence="7" key="1">
    <citation type="submission" date="2017-05" db="EMBL/GenBank/DDBJ databases">
        <title>Complete and WGS of Bordetella genogroups.</title>
        <authorList>
            <person name="Spilker T."/>
            <person name="Lipuma J."/>
        </authorList>
    </citation>
    <scope>NUCLEOTIDE SEQUENCE [LARGE SCALE GENOMIC DNA]</scope>
    <source>
        <strain evidence="7">AU8256</strain>
    </source>
</reference>
<dbReference type="NCBIfam" id="TIGR03170">
    <property type="entry name" value="flgA_cterm"/>
    <property type="match status" value="1"/>
</dbReference>
<keyword evidence="4" id="KW-1005">Bacterial flagellum biogenesis</keyword>
<dbReference type="Pfam" id="PF13144">
    <property type="entry name" value="ChapFlgA"/>
    <property type="match status" value="1"/>
</dbReference>
<dbReference type="Proteomes" id="UP000215633">
    <property type="component" value="Unassembled WGS sequence"/>
</dbReference>
<keyword evidence="3 4" id="KW-0574">Periplasm</keyword>
<keyword evidence="6" id="KW-0969">Cilium</keyword>
<name>A0A261VW90_9BORD</name>
<comment type="similarity">
    <text evidence="4">Belongs to the FlgA family.</text>
</comment>
<dbReference type="PANTHER" id="PTHR36307">
    <property type="entry name" value="FLAGELLA BASAL BODY P-RING FORMATION PROTEIN FLGA"/>
    <property type="match status" value="1"/>
</dbReference>
<keyword evidence="2 4" id="KW-0732">Signal</keyword>
<dbReference type="EMBL" id="NEVT01000005">
    <property type="protein sequence ID" value="OZI78067.1"/>
    <property type="molecule type" value="Genomic_DNA"/>
</dbReference>
<sequence length="234" mass="24310">MQTLPRALFALAVSVAALWPRVAPAAASQADTAAIARVAQDYLRGQLAALPGTPAITLDPIDAARHPACAELLPFLPSALRPRARMTVGVRCAAPQSWTLYVQATVSVPGQYYVAARPIPAGQALRPDDLAAREGDLVTLPRGVMLDAQAIVGMRARSRIAAGQTIRASALRSAEAVTRGQQVRITAQGRGFVVSGEGEALDDAPPGAAVQVRTPSGQIVSGIVRSATLVEVTL</sequence>
<dbReference type="RefSeq" id="WP_038853881.1">
    <property type="nucleotide sequence ID" value="NZ_NEVT01000005.1"/>
</dbReference>
<dbReference type="SMART" id="SM00858">
    <property type="entry name" value="SAF"/>
    <property type="match status" value="1"/>
</dbReference>
<comment type="subcellular location">
    <subcellularLocation>
        <location evidence="1 4">Periplasm</location>
    </subcellularLocation>
</comment>
<organism evidence="6 7">
    <name type="scientific">Bordetella genomosp. 2</name>
    <dbReference type="NCBI Taxonomy" id="1983456"/>
    <lineage>
        <taxon>Bacteria</taxon>
        <taxon>Pseudomonadati</taxon>
        <taxon>Pseudomonadota</taxon>
        <taxon>Betaproteobacteria</taxon>
        <taxon>Burkholderiales</taxon>
        <taxon>Alcaligenaceae</taxon>
        <taxon>Bordetella</taxon>
    </lineage>
</organism>
<feature type="domain" description="SAF" evidence="5">
    <location>
        <begin position="110"/>
        <end position="172"/>
    </location>
</feature>
<keyword evidence="6" id="KW-0282">Flagellum</keyword>
<feature type="chain" id="PRO_5011821360" description="Flagella basal body P-ring formation protein FlgA" evidence="4">
    <location>
        <begin position="26"/>
        <end position="234"/>
    </location>
</feature>
<dbReference type="GO" id="GO:0042597">
    <property type="term" value="C:periplasmic space"/>
    <property type="evidence" value="ECO:0007669"/>
    <property type="project" value="UniProtKB-SubCell"/>
</dbReference>
<evidence type="ECO:0000313" key="6">
    <source>
        <dbReference type="EMBL" id="OZI78067.1"/>
    </source>
</evidence>
<evidence type="ECO:0000256" key="2">
    <source>
        <dbReference type="ARBA" id="ARBA00022729"/>
    </source>
</evidence>
<dbReference type="GO" id="GO:0044780">
    <property type="term" value="P:bacterial-type flagellum assembly"/>
    <property type="evidence" value="ECO:0007669"/>
    <property type="project" value="InterPro"/>
</dbReference>
<comment type="caution">
    <text evidence="6">The sequence shown here is derived from an EMBL/GenBank/DDBJ whole genome shotgun (WGS) entry which is preliminary data.</text>
</comment>
<protein>
    <recommendedName>
        <fullName evidence="4">Flagella basal body P-ring formation protein FlgA</fullName>
    </recommendedName>
</protein>
<dbReference type="Pfam" id="PF17656">
    <property type="entry name" value="ChapFlgA_N"/>
    <property type="match status" value="1"/>
</dbReference>
<dbReference type="CDD" id="cd11614">
    <property type="entry name" value="SAF_CpaB_FlgA_like"/>
    <property type="match status" value="1"/>
</dbReference>
<dbReference type="PANTHER" id="PTHR36307:SF1">
    <property type="entry name" value="FLAGELLA BASAL BODY P-RING FORMATION PROTEIN FLGA"/>
    <property type="match status" value="1"/>
</dbReference>
<evidence type="ECO:0000256" key="3">
    <source>
        <dbReference type="ARBA" id="ARBA00022764"/>
    </source>
</evidence>
<dbReference type="AlphaFoldDB" id="A0A261VW90"/>
<keyword evidence="7" id="KW-1185">Reference proteome</keyword>
<dbReference type="InterPro" id="IPR017585">
    <property type="entry name" value="SAF_FlgA"/>
</dbReference>
<evidence type="ECO:0000313" key="7">
    <source>
        <dbReference type="Proteomes" id="UP000215633"/>
    </source>
</evidence>
<evidence type="ECO:0000256" key="4">
    <source>
        <dbReference type="RuleBase" id="RU362063"/>
    </source>
</evidence>
<accession>A0A261VW90</accession>
<dbReference type="Gene3D" id="2.30.30.760">
    <property type="match status" value="1"/>
</dbReference>
<dbReference type="InterPro" id="IPR041231">
    <property type="entry name" value="FlgA_N"/>
</dbReference>
<dbReference type="Gene3D" id="3.90.1210.10">
    <property type="entry name" value="Antifreeze-like/N-acetylneuraminic acid synthase C-terminal domain"/>
    <property type="match status" value="1"/>
</dbReference>
<gene>
    <name evidence="6" type="ORF">CAL24_10150</name>
</gene>
<proteinExistence type="inferred from homology"/>
<evidence type="ECO:0000259" key="5">
    <source>
        <dbReference type="SMART" id="SM00858"/>
    </source>
</evidence>
<dbReference type="InterPro" id="IPR013974">
    <property type="entry name" value="SAF"/>
</dbReference>
<feature type="signal peptide" evidence="4">
    <location>
        <begin position="1"/>
        <end position="25"/>
    </location>
</feature>
<evidence type="ECO:0000256" key="1">
    <source>
        <dbReference type="ARBA" id="ARBA00004418"/>
    </source>
</evidence>
<dbReference type="InterPro" id="IPR039246">
    <property type="entry name" value="Flagellar_FlgA"/>
</dbReference>
<keyword evidence="6" id="KW-0966">Cell projection</keyword>